<organism evidence="3 4">
    <name type="scientific">Riccia sorocarpa</name>
    <dbReference type="NCBI Taxonomy" id="122646"/>
    <lineage>
        <taxon>Eukaryota</taxon>
        <taxon>Viridiplantae</taxon>
        <taxon>Streptophyta</taxon>
        <taxon>Embryophyta</taxon>
        <taxon>Marchantiophyta</taxon>
        <taxon>Marchantiopsida</taxon>
        <taxon>Marchantiidae</taxon>
        <taxon>Marchantiales</taxon>
        <taxon>Ricciaceae</taxon>
        <taxon>Riccia</taxon>
    </lineage>
</organism>
<comment type="caution">
    <text evidence="3">The sequence shown here is derived from an EMBL/GenBank/DDBJ whole genome shotgun (WGS) entry which is preliminary data.</text>
</comment>
<protein>
    <recommendedName>
        <fullName evidence="2">C2H2-type domain-containing protein</fullName>
    </recommendedName>
</protein>
<name>A0ABD3HAK3_9MARC</name>
<accession>A0ABD3HAK3</accession>
<gene>
    <name evidence="3" type="ORF">R1sor_014747</name>
</gene>
<feature type="domain" description="C2H2-type" evidence="2">
    <location>
        <begin position="94"/>
        <end position="117"/>
    </location>
</feature>
<keyword evidence="4" id="KW-1185">Reference proteome</keyword>
<reference evidence="3 4" key="1">
    <citation type="submission" date="2024-09" db="EMBL/GenBank/DDBJ databases">
        <title>Chromosome-scale assembly of Riccia sorocarpa.</title>
        <authorList>
            <person name="Paukszto L."/>
        </authorList>
    </citation>
    <scope>NUCLEOTIDE SEQUENCE [LARGE SCALE GENOMIC DNA]</scope>
    <source>
        <strain evidence="3">LP-2024</strain>
        <tissue evidence="3">Aerial parts of the thallus</tissue>
    </source>
</reference>
<evidence type="ECO:0000313" key="3">
    <source>
        <dbReference type="EMBL" id="KAL3688438.1"/>
    </source>
</evidence>
<evidence type="ECO:0000259" key="2">
    <source>
        <dbReference type="PROSITE" id="PS00028"/>
    </source>
</evidence>
<dbReference type="PROSITE" id="PS00028">
    <property type="entry name" value="ZINC_FINGER_C2H2_1"/>
    <property type="match status" value="1"/>
</dbReference>
<evidence type="ECO:0000256" key="1">
    <source>
        <dbReference type="SAM" id="MobiDB-lite"/>
    </source>
</evidence>
<proteinExistence type="predicted"/>
<evidence type="ECO:0000313" key="4">
    <source>
        <dbReference type="Proteomes" id="UP001633002"/>
    </source>
</evidence>
<dbReference type="EMBL" id="JBJQOH010000004">
    <property type="protein sequence ID" value="KAL3688438.1"/>
    <property type="molecule type" value="Genomic_DNA"/>
</dbReference>
<feature type="region of interest" description="Disordered" evidence="1">
    <location>
        <begin position="49"/>
        <end position="71"/>
    </location>
</feature>
<dbReference type="AlphaFoldDB" id="A0ABD3HAK3"/>
<sequence length="263" mass="30029">MSPWRLPPCSCNPVCNVYNLVGPPNYVAVLSPCVYPALLEGRPLVALVSHPSQRREGNKGNGPRSATSRRPSRLVLPKPYHLVRDRKGRRVILCAIGNCVQAFSEIPSFNDHILTCHGRDRVHENEIKQAWQNATTTSRRRLRRELGPQDSVGNCVDFIRLRGTLAARWRISKRRKFKRLMDRALEFAEKRTAITGNSTYAQLEFQVRIAYRMWKQHEKERTLATLSANLKDTLVTKYHLTEEQAVLQGGLDEEILDSSDDES</sequence>
<dbReference type="InterPro" id="IPR013087">
    <property type="entry name" value="Znf_C2H2_type"/>
</dbReference>
<dbReference type="Proteomes" id="UP001633002">
    <property type="component" value="Unassembled WGS sequence"/>
</dbReference>